<sequence>MFFCRFGKGYNVIQINHNIKIKKILEDIIDKILKGGRSVGESKRHDQVLKAAICSSKSCQMLITLLDSEKVICTTQINLGEYRRTIKDIEKLIHRRNRILVLPSNSIEFA</sequence>
<name>A0A9Q3PXB0_9BASI</name>
<dbReference type="Proteomes" id="UP000765509">
    <property type="component" value="Unassembled WGS sequence"/>
</dbReference>
<organism evidence="1 2">
    <name type="scientific">Austropuccinia psidii MF-1</name>
    <dbReference type="NCBI Taxonomy" id="1389203"/>
    <lineage>
        <taxon>Eukaryota</taxon>
        <taxon>Fungi</taxon>
        <taxon>Dikarya</taxon>
        <taxon>Basidiomycota</taxon>
        <taxon>Pucciniomycotina</taxon>
        <taxon>Pucciniomycetes</taxon>
        <taxon>Pucciniales</taxon>
        <taxon>Sphaerophragmiaceae</taxon>
        <taxon>Austropuccinia</taxon>
    </lineage>
</organism>
<evidence type="ECO:0000313" key="1">
    <source>
        <dbReference type="EMBL" id="MBW0575632.1"/>
    </source>
</evidence>
<protein>
    <submittedName>
        <fullName evidence="1">Uncharacterized protein</fullName>
    </submittedName>
</protein>
<gene>
    <name evidence="1" type="ORF">O181_115347</name>
</gene>
<comment type="caution">
    <text evidence="1">The sequence shown here is derived from an EMBL/GenBank/DDBJ whole genome shotgun (WGS) entry which is preliminary data.</text>
</comment>
<dbReference type="AlphaFoldDB" id="A0A9Q3PXB0"/>
<reference evidence="1" key="1">
    <citation type="submission" date="2021-03" db="EMBL/GenBank/DDBJ databases">
        <title>Draft genome sequence of rust myrtle Austropuccinia psidii MF-1, a brazilian biotype.</title>
        <authorList>
            <person name="Quecine M.C."/>
            <person name="Pachon D.M.R."/>
            <person name="Bonatelli M.L."/>
            <person name="Correr F.H."/>
            <person name="Franceschini L.M."/>
            <person name="Leite T.F."/>
            <person name="Margarido G.R.A."/>
            <person name="Almeida C.A."/>
            <person name="Ferrarezi J.A."/>
            <person name="Labate C.A."/>
        </authorList>
    </citation>
    <scope>NUCLEOTIDE SEQUENCE</scope>
    <source>
        <strain evidence="1">MF-1</strain>
    </source>
</reference>
<dbReference type="EMBL" id="AVOT02096670">
    <property type="protein sequence ID" value="MBW0575632.1"/>
    <property type="molecule type" value="Genomic_DNA"/>
</dbReference>
<accession>A0A9Q3PXB0</accession>
<keyword evidence="2" id="KW-1185">Reference proteome</keyword>
<evidence type="ECO:0000313" key="2">
    <source>
        <dbReference type="Proteomes" id="UP000765509"/>
    </source>
</evidence>
<proteinExistence type="predicted"/>
<feature type="non-terminal residue" evidence="1">
    <location>
        <position position="110"/>
    </location>
</feature>